<evidence type="ECO:0000256" key="16">
    <source>
        <dbReference type="SAM" id="Phobius"/>
    </source>
</evidence>
<dbReference type="InterPro" id="IPR051572">
    <property type="entry name" value="VTC_Complex_Subunit"/>
</dbReference>
<dbReference type="InterPro" id="IPR003807">
    <property type="entry name" value="DUF202"/>
</dbReference>
<feature type="transmembrane region" description="Helical" evidence="16">
    <location>
        <begin position="806"/>
        <end position="826"/>
    </location>
</feature>
<evidence type="ECO:0000259" key="17">
    <source>
        <dbReference type="PROSITE" id="PS51382"/>
    </source>
</evidence>
<feature type="compositionally biased region" description="Acidic residues" evidence="15">
    <location>
        <begin position="591"/>
        <end position="602"/>
    </location>
</feature>
<evidence type="ECO:0000256" key="12">
    <source>
        <dbReference type="ARBA" id="ARBA00075894"/>
    </source>
</evidence>
<dbReference type="Gene3D" id="3.20.100.30">
    <property type="entry name" value="VTC, catalytic tunnel domain"/>
    <property type="match status" value="1"/>
</dbReference>
<evidence type="ECO:0000256" key="8">
    <source>
        <dbReference type="ARBA" id="ARBA00023136"/>
    </source>
</evidence>
<dbReference type="GO" id="GO:0006799">
    <property type="term" value="P:polyphosphate biosynthetic process"/>
    <property type="evidence" value="ECO:0007669"/>
    <property type="project" value="UniProtKB-ARBA"/>
</dbReference>
<keyword evidence="4" id="KW-0926">Vacuole</keyword>
<dbReference type="InterPro" id="IPR042267">
    <property type="entry name" value="VTC_sf"/>
</dbReference>
<accession>A0A061H547</accession>
<dbReference type="EC" id="2.7.4.1" evidence="3"/>
<dbReference type="Proteomes" id="UP000053664">
    <property type="component" value="Unassembled WGS sequence"/>
</dbReference>
<dbReference type="PROSITE" id="PS51382">
    <property type="entry name" value="SPX"/>
    <property type="match status" value="1"/>
</dbReference>
<dbReference type="KEGG" id="pfp:PFL1_06628"/>
<dbReference type="OrthoDB" id="6493944at2759"/>
<dbReference type="RefSeq" id="XP_007882365.1">
    <property type="nucleotide sequence ID" value="XM_007884174.1"/>
</dbReference>
<keyword evidence="7 16" id="KW-1133">Transmembrane helix</keyword>
<evidence type="ECO:0000313" key="19">
    <source>
        <dbReference type="Proteomes" id="UP000053664"/>
    </source>
</evidence>
<protein>
    <recommendedName>
        <fullName evidence="11">Vacuolar transporter chaperone complex subunit 4</fullName>
        <ecNumber evidence="3">2.7.4.1</ecNumber>
    </recommendedName>
    <alternativeName>
        <fullName evidence="13">Polyphosphate kinase</fullName>
    </alternativeName>
    <alternativeName>
        <fullName evidence="12">SPX-dependent polyphosphate polymerase VTC subunit 4</fullName>
    </alternativeName>
    <alternativeName>
        <fullName evidence="14">Vacuolar membrane polyphosphate polymerase catalytic subunit</fullName>
    </alternativeName>
</protein>
<keyword evidence="8 16" id="KW-0472">Membrane</keyword>
<feature type="region of interest" description="Disordered" evidence="15">
    <location>
        <begin position="672"/>
        <end position="704"/>
    </location>
</feature>
<proteinExistence type="inferred from homology"/>
<dbReference type="EMBL" id="KE361650">
    <property type="protein sequence ID" value="EPQ25761.1"/>
    <property type="molecule type" value="Genomic_DNA"/>
</dbReference>
<dbReference type="InterPro" id="IPR004331">
    <property type="entry name" value="SPX_dom"/>
</dbReference>
<feature type="compositionally biased region" description="Acidic residues" evidence="15">
    <location>
        <begin position="736"/>
        <end position="749"/>
    </location>
</feature>
<dbReference type="GO" id="GO:0000329">
    <property type="term" value="C:fungal-type vacuole membrane"/>
    <property type="evidence" value="ECO:0007669"/>
    <property type="project" value="TreeGrafter"/>
</dbReference>
<feature type="compositionally biased region" description="Basic and acidic residues" evidence="15">
    <location>
        <begin position="750"/>
        <end position="764"/>
    </location>
</feature>
<evidence type="ECO:0000256" key="2">
    <source>
        <dbReference type="ARBA" id="ARBA00004128"/>
    </source>
</evidence>
<evidence type="ECO:0000256" key="14">
    <source>
        <dbReference type="ARBA" id="ARBA00081313"/>
    </source>
</evidence>
<comment type="catalytic activity">
    <reaction evidence="9">
        <text>[phosphate](n) + ATP = [phosphate](n+1) + ADP</text>
        <dbReference type="Rhea" id="RHEA:19573"/>
        <dbReference type="Rhea" id="RHEA-COMP:9859"/>
        <dbReference type="Rhea" id="RHEA-COMP:14280"/>
        <dbReference type="ChEBI" id="CHEBI:16838"/>
        <dbReference type="ChEBI" id="CHEBI:30616"/>
        <dbReference type="ChEBI" id="CHEBI:456216"/>
        <dbReference type="EC" id="2.7.4.1"/>
    </reaction>
    <physiologicalReaction direction="left-to-right" evidence="9">
        <dbReference type="Rhea" id="RHEA:19574"/>
    </physiologicalReaction>
</comment>
<feature type="transmembrane region" description="Helical" evidence="16">
    <location>
        <begin position="833"/>
        <end position="858"/>
    </location>
</feature>
<feature type="transmembrane region" description="Helical" evidence="16">
    <location>
        <begin position="870"/>
        <end position="895"/>
    </location>
</feature>
<sequence>MKFGRTIKTSLYAEWAEKYLQYSELKKEIKKRLAANNGVWTDKDEDEFVDILSKELDKVYDFQKLKVTEITERIKQAQAEVNLLVSSRNNSASSLPSRNTSRPTSRAGSDVDDDSASRNGKRRSNGVLYAADDAGSDDEFDSDTENSDAYEERFAELEERLAVIIADVHDLALFTKLNYTGFHKIVKKHDKQTGRLLRKEFVQHYLGARPFYKENYDQLIVKLSKLFDLVRTRGNPVQGDSSAGGSQSAFVRQTTKYWVHPDNIVPLKLVILKHLPVLVFNADKDYSQEDSAITSIYYDNEDLELYLGRLEKTEGAEAIRLRWYGGMDNKQIFVERKTHREDWTGEKSVKARFPIKEENVNAFMSGDYTMDETFEALRKKGKKSDKEVDSMLQLANEVQYAVLERKLQPVMRSFYNRTAFQLPGDARVRISLDTELTLVREDNWDGRRRAGDNWRRMDIGIDFPFDQLPAEDVERFPYGVLEVKLQTQLGQEPPEWIKELVASHLVEAVPKFSKFIHGCATLLANRVDLVPFWLPQMEIDIRKPPSNNLAIERPAGGASSSTHSHPSSRPDTPGSKASSSHNAQPYHEPVSEDEFDGVDEDNEGRATAVGDEAREAGSLGLSAFDPRIREIREERERNIRARREELAKQMEHGPADKTSNVAAGMLAADAATIGGAGGSGARSASRDPARSKKPVAPTRDEILAPSNRFDKSYFSKLTPKNIQRLWKTKGRSHEPDDGDDDDDDQEEDDPIRRALEGRDEEEPRGFGSGPPPGVEYTRDFHAQPGKKVSIPIRVEPKVYFANERTFLKWLEFNVFLSALAVGLLNFSKPGDRAGLIASSFFTVVALVGIAYCGIIYMIRAYKIRAKESSHVYFDAVGPTILCVAILSAVLVNFILRYTESHDSRTGRGLVN</sequence>
<feature type="region of interest" description="Disordered" evidence="15">
    <location>
        <begin position="545"/>
        <end position="621"/>
    </location>
</feature>
<dbReference type="PANTHER" id="PTHR46140">
    <property type="entry name" value="VACUOLAR TRANSPORTER CHAPERONE 1-RELATED"/>
    <property type="match status" value="1"/>
</dbReference>
<evidence type="ECO:0000256" key="13">
    <source>
        <dbReference type="ARBA" id="ARBA00080494"/>
    </source>
</evidence>
<dbReference type="eggNOG" id="KOG4580">
    <property type="taxonomic scope" value="Eukaryota"/>
</dbReference>
<dbReference type="GeneID" id="19320700"/>
<comment type="subcellular location">
    <subcellularLocation>
        <location evidence="2">Vacuole membrane</location>
        <topology evidence="2">Multi-pass membrane protein</topology>
    </subcellularLocation>
</comment>
<dbReference type="Pfam" id="PF09359">
    <property type="entry name" value="VTC"/>
    <property type="match status" value="1"/>
</dbReference>
<comment type="similarity">
    <text evidence="10">Belongs to the VTC4 family.</text>
</comment>
<dbReference type="Pfam" id="PF03105">
    <property type="entry name" value="SPX"/>
    <property type="match status" value="2"/>
</dbReference>
<evidence type="ECO:0000256" key="15">
    <source>
        <dbReference type="SAM" id="MobiDB-lite"/>
    </source>
</evidence>
<evidence type="ECO:0000256" key="9">
    <source>
        <dbReference type="ARBA" id="ARBA00050204"/>
    </source>
</evidence>
<evidence type="ECO:0000256" key="11">
    <source>
        <dbReference type="ARBA" id="ARBA00067464"/>
    </source>
</evidence>
<comment type="cofactor">
    <cofactor evidence="1">
        <name>Mn(2+)</name>
        <dbReference type="ChEBI" id="CHEBI:29035"/>
    </cofactor>
</comment>
<feature type="region of interest" description="Disordered" evidence="15">
    <location>
        <begin position="725"/>
        <end position="779"/>
    </location>
</feature>
<dbReference type="GO" id="GO:0033254">
    <property type="term" value="C:vacuolar transporter chaperone complex"/>
    <property type="evidence" value="ECO:0007669"/>
    <property type="project" value="TreeGrafter"/>
</dbReference>
<gene>
    <name evidence="18" type="ORF">PFL1_06628</name>
</gene>
<name>A0A061H547_9BASI</name>
<feature type="compositionally biased region" description="Low complexity" evidence="15">
    <location>
        <begin position="88"/>
        <end position="99"/>
    </location>
</feature>
<feature type="compositionally biased region" description="Acidic residues" evidence="15">
    <location>
        <begin position="134"/>
        <end position="147"/>
    </location>
</feature>
<dbReference type="FunFam" id="3.20.100.30:FF:000001">
    <property type="entry name" value="Vacuolar transporter chaperone 4"/>
    <property type="match status" value="1"/>
</dbReference>
<feature type="compositionally biased region" description="Low complexity" evidence="15">
    <location>
        <begin position="554"/>
        <end position="567"/>
    </location>
</feature>
<evidence type="ECO:0000256" key="1">
    <source>
        <dbReference type="ARBA" id="ARBA00001936"/>
    </source>
</evidence>
<keyword evidence="5" id="KW-0808">Transferase</keyword>
<dbReference type="HOGENOM" id="CLU_009308_0_1_1"/>
<keyword evidence="6 16" id="KW-0812">Transmembrane</keyword>
<reference evidence="18 19" key="1">
    <citation type="journal article" date="2013" name="Plant Cell">
        <title>The transition from a phytopathogenic smut ancestor to an anamorphic biocontrol agent deciphered by comparative whole-genome analysis.</title>
        <authorList>
            <person name="Lefebvre F."/>
            <person name="Joly D.L."/>
            <person name="Labbe C."/>
            <person name="Teichmann B."/>
            <person name="Linning R."/>
            <person name="Belzile F."/>
            <person name="Bakkeren G."/>
            <person name="Belanger R.R."/>
        </authorList>
    </citation>
    <scope>NUCLEOTIDE SEQUENCE [LARGE SCALE GENOMIC DNA]</scope>
    <source>
        <strain evidence="18 19">PF-1</strain>
    </source>
</reference>
<organism evidence="18 19">
    <name type="scientific">Pseudozyma flocculosa PF-1</name>
    <dbReference type="NCBI Taxonomy" id="1277687"/>
    <lineage>
        <taxon>Eukaryota</taxon>
        <taxon>Fungi</taxon>
        <taxon>Dikarya</taxon>
        <taxon>Basidiomycota</taxon>
        <taxon>Ustilaginomycotina</taxon>
        <taxon>Ustilaginomycetes</taxon>
        <taxon>Ustilaginales</taxon>
        <taxon>Ustilaginaceae</taxon>
        <taxon>Pseudozyma</taxon>
    </lineage>
</organism>
<evidence type="ECO:0000256" key="3">
    <source>
        <dbReference type="ARBA" id="ARBA00012960"/>
    </source>
</evidence>
<feature type="region of interest" description="Disordered" evidence="15">
    <location>
        <begin position="88"/>
        <end position="147"/>
    </location>
</feature>
<dbReference type="AlphaFoldDB" id="A0A061H547"/>
<evidence type="ECO:0000256" key="10">
    <source>
        <dbReference type="ARBA" id="ARBA00061390"/>
    </source>
</evidence>
<dbReference type="Pfam" id="PF02656">
    <property type="entry name" value="DUF202"/>
    <property type="match status" value="1"/>
</dbReference>
<feature type="domain" description="SPX" evidence="17">
    <location>
        <begin position="1"/>
        <end position="203"/>
    </location>
</feature>
<dbReference type="CDD" id="cd14480">
    <property type="entry name" value="SPX_VTC2_like"/>
    <property type="match status" value="1"/>
</dbReference>
<evidence type="ECO:0000313" key="18">
    <source>
        <dbReference type="EMBL" id="EPQ25761.1"/>
    </source>
</evidence>
<dbReference type="InterPro" id="IPR018966">
    <property type="entry name" value="VTC_domain"/>
</dbReference>
<evidence type="ECO:0000256" key="6">
    <source>
        <dbReference type="ARBA" id="ARBA00022692"/>
    </source>
</evidence>
<evidence type="ECO:0000256" key="5">
    <source>
        <dbReference type="ARBA" id="ARBA00022679"/>
    </source>
</evidence>
<dbReference type="CDD" id="cd07751">
    <property type="entry name" value="PolyPPase_VTC4_like"/>
    <property type="match status" value="1"/>
</dbReference>
<evidence type="ECO:0000256" key="7">
    <source>
        <dbReference type="ARBA" id="ARBA00022989"/>
    </source>
</evidence>
<dbReference type="GO" id="GO:0008976">
    <property type="term" value="F:polyphosphate kinase activity"/>
    <property type="evidence" value="ECO:0007669"/>
    <property type="project" value="UniProtKB-EC"/>
</dbReference>
<dbReference type="eggNOG" id="KOG1161">
    <property type="taxonomic scope" value="Eukaryota"/>
</dbReference>
<dbReference type="PANTHER" id="PTHR46140:SF1">
    <property type="entry name" value="VACUOLAR TRANSPORTER CHAPERONE COMPLEX SUBUNIT 4-RELATED"/>
    <property type="match status" value="1"/>
</dbReference>
<evidence type="ECO:0000256" key="4">
    <source>
        <dbReference type="ARBA" id="ARBA00022554"/>
    </source>
</evidence>